<keyword evidence="3" id="KW-1185">Reference proteome</keyword>
<dbReference type="InterPro" id="IPR018707">
    <property type="entry name" value="LpxR"/>
</dbReference>
<dbReference type="RefSeq" id="WP_316975274.1">
    <property type="nucleotide sequence ID" value="NZ_JAWIIJ010000022.1"/>
</dbReference>
<dbReference type="Pfam" id="PF09982">
    <property type="entry name" value="LpxR"/>
    <property type="match status" value="1"/>
</dbReference>
<dbReference type="InterPro" id="IPR037107">
    <property type="entry name" value="Put_OMP_sf"/>
</dbReference>
<proteinExistence type="predicted"/>
<evidence type="ECO:0000313" key="2">
    <source>
        <dbReference type="EMBL" id="MDV2080943.1"/>
    </source>
</evidence>
<sequence length="339" mass="36861">MSPRCSFQSRFRRHLGCALFTLLSLGAVQPARAGVVNLSWDNDLLTGSDRGYTNGLRLSYLTDRAEAPESQRSTLARSLRDRFQWLPGIGAAGTQHALATSLRQMMLTPEDIATSEPQYDDLPYAGFLGLEATLWSWNRERITGYGIGAGVVGPGSGAEQAQKWVHKITGSTQPRGWDNQLGSNLLVGAHAYHGRTLFRSGGQVENEMAWVVGTELSGFRTNGTAALIWRMGRHLPVNFIPDYSGASPSIGLPGALDMAGSGWSAFIGIGVEYVPYSYLDHEDGPYDLEQAPWVGQAGVGVDWHSPGFQISLIVRANTGEEDTHKEAFSYGSVAVTWRL</sequence>
<organism evidence="2 3">
    <name type="scientific">Marinobacter xestospongiae</name>
    <dbReference type="NCBI Taxonomy" id="994319"/>
    <lineage>
        <taxon>Bacteria</taxon>
        <taxon>Pseudomonadati</taxon>
        <taxon>Pseudomonadota</taxon>
        <taxon>Gammaproteobacteria</taxon>
        <taxon>Pseudomonadales</taxon>
        <taxon>Marinobacteraceae</taxon>
        <taxon>Marinobacter</taxon>
    </lineage>
</organism>
<reference evidence="2 3" key="1">
    <citation type="submission" date="2023-10" db="EMBL/GenBank/DDBJ databases">
        <title>Characteristics and mechanism of a salt-tolerant marine origin heterotrophic nitrifying- aerobic denitrifying bacteria Marinobacter xestospongiae HN1.</title>
        <authorList>
            <person name="Qi R."/>
        </authorList>
    </citation>
    <scope>NUCLEOTIDE SEQUENCE [LARGE SCALE GENOMIC DNA]</scope>
    <source>
        <strain evidence="2 3">HN1</strain>
    </source>
</reference>
<gene>
    <name evidence="2" type="ORF">RYS15_19820</name>
</gene>
<name>A0ABU3W336_9GAMM</name>
<accession>A0ABU3W336</accession>
<evidence type="ECO:0000256" key="1">
    <source>
        <dbReference type="SAM" id="SignalP"/>
    </source>
</evidence>
<dbReference type="EMBL" id="JAWIIJ010000022">
    <property type="protein sequence ID" value="MDV2080943.1"/>
    <property type="molecule type" value="Genomic_DNA"/>
</dbReference>
<comment type="caution">
    <text evidence="2">The sequence shown here is derived from an EMBL/GenBank/DDBJ whole genome shotgun (WGS) entry which is preliminary data.</text>
</comment>
<feature type="chain" id="PRO_5047179926" evidence="1">
    <location>
        <begin position="34"/>
        <end position="339"/>
    </location>
</feature>
<feature type="signal peptide" evidence="1">
    <location>
        <begin position="1"/>
        <end position="33"/>
    </location>
</feature>
<protein>
    <submittedName>
        <fullName evidence="2">Lipid A deacylase LpxR family protein</fullName>
    </submittedName>
</protein>
<dbReference type="Gene3D" id="2.40.128.140">
    <property type="entry name" value="Outer membrane protein"/>
    <property type="match status" value="1"/>
</dbReference>
<keyword evidence="1" id="KW-0732">Signal</keyword>
<dbReference type="Proteomes" id="UP001269819">
    <property type="component" value="Unassembled WGS sequence"/>
</dbReference>
<evidence type="ECO:0000313" key="3">
    <source>
        <dbReference type="Proteomes" id="UP001269819"/>
    </source>
</evidence>